<evidence type="ECO:0000313" key="3">
    <source>
        <dbReference type="EMBL" id="TQR39688.1"/>
    </source>
</evidence>
<dbReference type="InterPro" id="IPR009009">
    <property type="entry name" value="RlpA-like_DPBB"/>
</dbReference>
<dbReference type="OrthoDB" id="9779128at2"/>
<organism evidence="3 4">
    <name type="scientific">Lysinibacillus sphaericus</name>
    <name type="common">Bacillus sphaericus</name>
    <dbReference type="NCBI Taxonomy" id="1421"/>
    <lineage>
        <taxon>Bacteria</taxon>
        <taxon>Bacillati</taxon>
        <taxon>Bacillota</taxon>
        <taxon>Bacilli</taxon>
        <taxon>Bacillales</taxon>
        <taxon>Bacillaceae</taxon>
        <taxon>Lysinibacillus</taxon>
    </lineage>
</organism>
<evidence type="ECO:0000256" key="1">
    <source>
        <dbReference type="SAM" id="SignalP"/>
    </source>
</evidence>
<feature type="domain" description="RlpA-like protein double-psi beta-barrel" evidence="2">
    <location>
        <begin position="131"/>
        <end position="213"/>
    </location>
</feature>
<dbReference type="SUPFAM" id="SSF50685">
    <property type="entry name" value="Barwin-like endoglucanases"/>
    <property type="match status" value="1"/>
</dbReference>
<feature type="signal peptide" evidence="1">
    <location>
        <begin position="1"/>
        <end position="22"/>
    </location>
</feature>
<dbReference type="PANTHER" id="PTHR34183:SF1">
    <property type="entry name" value="ENDOLYTIC PEPTIDOGLYCAN TRANSGLYCOSYLASE RLPA"/>
    <property type="match status" value="1"/>
</dbReference>
<keyword evidence="1" id="KW-0732">Signal</keyword>
<dbReference type="InterPro" id="IPR036908">
    <property type="entry name" value="RlpA-like_sf"/>
</dbReference>
<protein>
    <submittedName>
        <fullName evidence="3">Septal ring lytic transglycosylase RlpA family protein</fullName>
    </submittedName>
</protein>
<evidence type="ECO:0000259" key="2">
    <source>
        <dbReference type="Pfam" id="PF03330"/>
    </source>
</evidence>
<reference evidence="3 4" key="1">
    <citation type="submission" date="2018-03" db="EMBL/GenBank/DDBJ databases">
        <title>Aerobic endospore-forming bacteria genome sequencing and assembly.</title>
        <authorList>
            <person name="Cavalcante D.A."/>
            <person name="Driks A."/>
            <person name="Putonti C."/>
            <person name="De-Souza M.T."/>
        </authorList>
    </citation>
    <scope>NUCLEOTIDE SEQUENCE [LARGE SCALE GENOMIC DNA]</scope>
    <source>
        <strain evidence="3 4">SDF0037</strain>
    </source>
</reference>
<evidence type="ECO:0000313" key="4">
    <source>
        <dbReference type="Proteomes" id="UP000317944"/>
    </source>
</evidence>
<name>A0A544V0Q5_LYSSH</name>
<proteinExistence type="predicted"/>
<dbReference type="EMBL" id="SADV01000001">
    <property type="protein sequence ID" value="TQR39688.1"/>
    <property type="molecule type" value="Genomic_DNA"/>
</dbReference>
<dbReference type="CDD" id="cd22268">
    <property type="entry name" value="DPBB_RlpA-like"/>
    <property type="match status" value="1"/>
</dbReference>
<dbReference type="Proteomes" id="UP000317944">
    <property type="component" value="Unassembled WGS sequence"/>
</dbReference>
<comment type="caution">
    <text evidence="3">The sequence shown here is derived from an EMBL/GenBank/DDBJ whole genome shotgun (WGS) entry which is preliminary data.</text>
</comment>
<sequence length="221" mass="24027">MKKLLLGCVVASTLVIPNLAFAANSNEGIETSTDNEATIPGYMAPGTVIKFNEQEESVILREGDKKPSFMQQYRLQADETDLPVIKPGMTVVYDALGAPIVVVPETEESINVEMKEINPQQGIRPLAVKTETGEISWFDIWAESGTASGSKANDGAAHKTIAMKTYVNVKSNKNSNKTTVLILDRGPYAKGRILDMSKQSFSKLHTLSTGVFDGTISWDSK</sequence>
<dbReference type="RefSeq" id="WP_142507107.1">
    <property type="nucleotide sequence ID" value="NZ_SADV01000001.1"/>
</dbReference>
<dbReference type="PANTHER" id="PTHR34183">
    <property type="entry name" value="ENDOLYTIC PEPTIDOGLYCAN TRANSGLYCOSYLASE RLPA"/>
    <property type="match status" value="1"/>
</dbReference>
<dbReference type="Pfam" id="PF03330">
    <property type="entry name" value="DPBB_1"/>
    <property type="match status" value="1"/>
</dbReference>
<dbReference type="Gene3D" id="2.40.40.10">
    <property type="entry name" value="RlpA-like domain"/>
    <property type="match status" value="1"/>
</dbReference>
<accession>A0A544V0Q5</accession>
<gene>
    <name evidence="3" type="ORF">C7Y47_01240</name>
</gene>
<dbReference type="AlphaFoldDB" id="A0A544V0Q5"/>
<feature type="chain" id="PRO_5022005769" evidence="1">
    <location>
        <begin position="23"/>
        <end position="221"/>
    </location>
</feature>